<keyword evidence="3" id="KW-0413">Isomerase</keyword>
<dbReference type="InterPro" id="IPR051804">
    <property type="entry name" value="Carb_Metab_Reg_Kinase/Isom"/>
</dbReference>
<evidence type="ECO:0000313" key="4">
    <source>
        <dbReference type="Proteomes" id="UP000070646"/>
    </source>
</evidence>
<dbReference type="Gene3D" id="2.60.120.10">
    <property type="entry name" value="Jelly Rolls"/>
    <property type="match status" value="1"/>
</dbReference>
<dbReference type="Proteomes" id="UP000070646">
    <property type="component" value="Unassembled WGS sequence"/>
</dbReference>
<keyword evidence="1" id="KW-0479">Metal-binding</keyword>
<evidence type="ECO:0000256" key="2">
    <source>
        <dbReference type="ARBA" id="ARBA00022833"/>
    </source>
</evidence>
<dbReference type="PATRIC" id="fig|1502.174.peg.2956"/>
<name>A0A133MPU2_CLOPF</name>
<keyword evidence="2" id="KW-0862">Zinc</keyword>
<reference evidence="3 4" key="1">
    <citation type="submission" date="2016-01" db="EMBL/GenBank/DDBJ databases">
        <authorList>
            <person name="Oliw E.H."/>
        </authorList>
    </citation>
    <scope>NUCLEOTIDE SEQUENCE [LARGE SCALE GENOMIC DNA]</scope>
    <source>
        <strain evidence="3 4">MJR7757A</strain>
    </source>
</reference>
<proteinExistence type="predicted"/>
<gene>
    <name evidence="3" type="ORF">HMPREF3222_02933</name>
</gene>
<dbReference type="PIRSF" id="PIRSF026713">
    <property type="entry name" value="PMI_Firm_long_prd"/>
    <property type="match status" value="1"/>
</dbReference>
<organism evidence="3 4">
    <name type="scientific">Clostridium perfringens</name>
    <dbReference type="NCBI Taxonomy" id="1502"/>
    <lineage>
        <taxon>Bacteria</taxon>
        <taxon>Bacillati</taxon>
        <taxon>Bacillota</taxon>
        <taxon>Clostridia</taxon>
        <taxon>Eubacteriales</taxon>
        <taxon>Clostridiaceae</taxon>
        <taxon>Clostridium</taxon>
    </lineage>
</organism>
<dbReference type="InterPro" id="IPR011051">
    <property type="entry name" value="RmlC_Cupin_sf"/>
</dbReference>
<dbReference type="EMBL" id="LRPU01000189">
    <property type="protein sequence ID" value="KXA06011.1"/>
    <property type="molecule type" value="Genomic_DNA"/>
</dbReference>
<dbReference type="PANTHER" id="PTHR42742">
    <property type="entry name" value="TRANSCRIPTIONAL REPRESSOR MPRA"/>
    <property type="match status" value="1"/>
</dbReference>
<comment type="caution">
    <text evidence="3">The sequence shown here is derived from an EMBL/GenBank/DDBJ whole genome shotgun (WGS) entry which is preliminary data.</text>
</comment>
<evidence type="ECO:0000256" key="1">
    <source>
        <dbReference type="ARBA" id="ARBA00022723"/>
    </source>
</evidence>
<dbReference type="PANTHER" id="PTHR42742:SF3">
    <property type="entry name" value="FRUCTOKINASE"/>
    <property type="match status" value="1"/>
</dbReference>
<evidence type="ECO:0000313" key="3">
    <source>
        <dbReference type="EMBL" id="KXA06011.1"/>
    </source>
</evidence>
<dbReference type="CDD" id="cd07010">
    <property type="entry name" value="cupin_PMI_type_I_N_bac"/>
    <property type="match status" value="1"/>
</dbReference>
<dbReference type="InterPro" id="IPR016847">
    <property type="entry name" value="Man6P_Isoase_Firm_lng_prd"/>
</dbReference>
<accession>A0A133MPU2</accession>
<dbReference type="RefSeq" id="WP_060796752.1">
    <property type="nucleotide sequence ID" value="NZ_KQ956320.1"/>
</dbReference>
<dbReference type="AlphaFoldDB" id="A0A133MPU2"/>
<dbReference type="InterPro" id="IPR014710">
    <property type="entry name" value="RmlC-like_jellyroll"/>
</dbReference>
<dbReference type="SUPFAM" id="SSF51182">
    <property type="entry name" value="RmlC-like cupins"/>
    <property type="match status" value="1"/>
</dbReference>
<dbReference type="GO" id="GO:0016853">
    <property type="term" value="F:isomerase activity"/>
    <property type="evidence" value="ECO:0007669"/>
    <property type="project" value="UniProtKB-KW"/>
</dbReference>
<dbReference type="GO" id="GO:0046872">
    <property type="term" value="F:metal ion binding"/>
    <property type="evidence" value="ECO:0007669"/>
    <property type="project" value="UniProtKB-KW"/>
</dbReference>
<protein>
    <submittedName>
        <fullName evidence="3">Putative mannose-6-phosphate isomerase, class I</fullName>
    </submittedName>
</protein>
<sequence length="583" mass="67798">MFNKYNNYDKYPTNKIKGFNEEAWQGYDSIIEKIQNNINNLNKINPVLVIDCYIGVDLLEIKEAFSKLNPIKIIKSDDFSLNSNEINEKIKNFITEDRVFGVMNNKKLSEFFPEEKLKEARNIISNHTAGLIIIYGTGASLITQGDILIFSDLARWEIQMRYRNGMGNWKANNETEQILKKYKRGFFLEWRMMDKHKKSLFSRIDYILDTNIQNNPKMITSKAFFNGLNQILSKPFRVVPYFDPGVWGGQWMKEVFDLDKTSENYAWSFDGVPEENSLYLQFGEIKIEIPAINLVLINPQKLLGEKVHARFGCEFPIRFDFLDTMGGQNLSLQVHPLTEYIQENFGMHYTQDESYYILDCEEDAYVYLGLKEDINKNHMIRDLKLSEKGEILFPTDKYINKFPAKKHDHFLIPAGTVHCSGSGTMVLEISATPYIFTFKLWDWGRLGLDGLPRPIHLDHGEKNIQWDRTTSWVKENLINDISIIYKTHNIKEEKTGLHEREFIETRRHRFSESVIHSTNQSVNVLNLVEGAEAIVESPTNSFDPFIVHYAETFIIPECVKEYTITPYGKSVGKELVTIKAYVR</sequence>